<gene>
    <name evidence="1" type="ORF">HNQ88_003937</name>
</gene>
<dbReference type="Proteomes" id="UP001185092">
    <property type="component" value="Unassembled WGS sequence"/>
</dbReference>
<organism evidence="1 2">
    <name type="scientific">Aureibacter tunicatorum</name>
    <dbReference type="NCBI Taxonomy" id="866807"/>
    <lineage>
        <taxon>Bacteria</taxon>
        <taxon>Pseudomonadati</taxon>
        <taxon>Bacteroidota</taxon>
        <taxon>Cytophagia</taxon>
        <taxon>Cytophagales</taxon>
        <taxon>Persicobacteraceae</taxon>
        <taxon>Aureibacter</taxon>
    </lineage>
</organism>
<protein>
    <recommendedName>
        <fullName evidence="3">Lipoprotein</fullName>
    </recommendedName>
</protein>
<evidence type="ECO:0000313" key="1">
    <source>
        <dbReference type="EMBL" id="MDR6240861.1"/>
    </source>
</evidence>
<keyword evidence="2" id="KW-1185">Reference proteome</keyword>
<comment type="caution">
    <text evidence="1">The sequence shown here is derived from an EMBL/GenBank/DDBJ whole genome shotgun (WGS) entry which is preliminary data.</text>
</comment>
<evidence type="ECO:0000313" key="2">
    <source>
        <dbReference type="Proteomes" id="UP001185092"/>
    </source>
</evidence>
<reference evidence="1" key="1">
    <citation type="submission" date="2023-07" db="EMBL/GenBank/DDBJ databases">
        <title>Genomic Encyclopedia of Type Strains, Phase IV (KMG-IV): sequencing the most valuable type-strain genomes for metagenomic binning, comparative biology and taxonomic classification.</title>
        <authorList>
            <person name="Goeker M."/>
        </authorList>
    </citation>
    <scope>NUCLEOTIDE SEQUENCE</scope>
    <source>
        <strain evidence="1">DSM 26174</strain>
    </source>
</reference>
<proteinExistence type="predicted"/>
<name>A0AAE3XMX3_9BACT</name>
<sequence length="262" mass="30076">MKKSLLALATLTTLFSCRNSSDKFEENLPGQCNIVPHHYTETLDSARVYAIAPPEGEEQILFLYDNDTIPAENTPQEIKENIIGHVSNDANEQNRNIPYYIDGEIDIQLDYNEKLLIVNNIYPSYCNDIPEENKKSTNDSILGQWEISGLILNDSLMNKPCEVVGETMHISEQSISFYNTTVSQYTSDKNKLKANSEDIHIVTSIANMSLNKKYYLQKASNIFMEFKEDLSLELKFYLKHDRLTIQNQDESAKIIFTRKNEI</sequence>
<evidence type="ECO:0008006" key="3">
    <source>
        <dbReference type="Google" id="ProtNLM"/>
    </source>
</evidence>
<dbReference type="AlphaFoldDB" id="A0AAE3XMX3"/>
<dbReference type="PROSITE" id="PS51257">
    <property type="entry name" value="PROKAR_LIPOPROTEIN"/>
    <property type="match status" value="1"/>
</dbReference>
<dbReference type="EMBL" id="JAVDQD010000005">
    <property type="protein sequence ID" value="MDR6240861.1"/>
    <property type="molecule type" value="Genomic_DNA"/>
</dbReference>
<dbReference type="RefSeq" id="WP_309941180.1">
    <property type="nucleotide sequence ID" value="NZ_AP025306.1"/>
</dbReference>
<accession>A0AAE3XMX3</accession>